<dbReference type="CDD" id="cd00082">
    <property type="entry name" value="HisKA"/>
    <property type="match status" value="1"/>
</dbReference>
<evidence type="ECO:0000256" key="10">
    <source>
        <dbReference type="ARBA" id="ARBA00023136"/>
    </source>
</evidence>
<dbReference type="Gene3D" id="1.10.287.130">
    <property type="match status" value="1"/>
</dbReference>
<organism evidence="14 15">
    <name type="scientific">Cohaesibacter gelatinilyticus</name>
    <dbReference type="NCBI Taxonomy" id="372072"/>
    <lineage>
        <taxon>Bacteria</taxon>
        <taxon>Pseudomonadati</taxon>
        <taxon>Pseudomonadota</taxon>
        <taxon>Alphaproteobacteria</taxon>
        <taxon>Hyphomicrobiales</taxon>
        <taxon>Cohaesibacteraceae</taxon>
    </lineage>
</organism>
<dbReference type="InterPro" id="IPR036097">
    <property type="entry name" value="HisK_dim/P_sf"/>
</dbReference>
<dbReference type="AlphaFoldDB" id="A0A285NHW8"/>
<dbReference type="InterPro" id="IPR003661">
    <property type="entry name" value="HisK_dim/P_dom"/>
</dbReference>
<feature type="region of interest" description="Disordered" evidence="11">
    <location>
        <begin position="1"/>
        <end position="25"/>
    </location>
</feature>
<dbReference type="SMART" id="SM00388">
    <property type="entry name" value="HisKA"/>
    <property type="match status" value="1"/>
</dbReference>
<comment type="catalytic activity">
    <reaction evidence="1">
        <text>ATP + protein L-histidine = ADP + protein N-phospho-L-histidine.</text>
        <dbReference type="EC" id="2.7.13.3"/>
    </reaction>
</comment>
<evidence type="ECO:0000313" key="14">
    <source>
        <dbReference type="EMBL" id="SNZ07251.1"/>
    </source>
</evidence>
<feature type="domain" description="Histidine kinase" evidence="13">
    <location>
        <begin position="271"/>
        <end position="492"/>
    </location>
</feature>
<reference evidence="14 15" key="1">
    <citation type="submission" date="2017-09" db="EMBL/GenBank/DDBJ databases">
        <authorList>
            <person name="Ehlers B."/>
            <person name="Leendertz F.H."/>
        </authorList>
    </citation>
    <scope>NUCLEOTIDE SEQUENCE [LARGE SCALE GENOMIC DNA]</scope>
    <source>
        <strain evidence="14 15">DSM 18289</strain>
    </source>
</reference>
<accession>A0A285NHW8</accession>
<dbReference type="EC" id="2.7.13.3" evidence="3"/>
<dbReference type="EMBL" id="OBEL01000001">
    <property type="protein sequence ID" value="SNZ07251.1"/>
    <property type="molecule type" value="Genomic_DNA"/>
</dbReference>
<dbReference type="GO" id="GO:0005886">
    <property type="term" value="C:plasma membrane"/>
    <property type="evidence" value="ECO:0007669"/>
    <property type="project" value="TreeGrafter"/>
</dbReference>
<feature type="transmembrane region" description="Helical" evidence="12">
    <location>
        <begin position="204"/>
        <end position="224"/>
    </location>
</feature>
<dbReference type="GO" id="GO:0005524">
    <property type="term" value="F:ATP binding"/>
    <property type="evidence" value="ECO:0007669"/>
    <property type="project" value="UniProtKB-KW"/>
</dbReference>
<evidence type="ECO:0000256" key="11">
    <source>
        <dbReference type="SAM" id="MobiDB-lite"/>
    </source>
</evidence>
<evidence type="ECO:0000256" key="6">
    <source>
        <dbReference type="ARBA" id="ARBA00022741"/>
    </source>
</evidence>
<keyword evidence="4" id="KW-0597">Phosphoprotein</keyword>
<evidence type="ECO:0000256" key="9">
    <source>
        <dbReference type="ARBA" id="ARBA00023012"/>
    </source>
</evidence>
<gene>
    <name evidence="14" type="ORF">SAMN06265368_0768</name>
</gene>
<feature type="transmembrane region" description="Helical" evidence="12">
    <location>
        <begin position="127"/>
        <end position="144"/>
    </location>
</feature>
<dbReference type="GO" id="GO:0009927">
    <property type="term" value="F:histidine phosphotransfer kinase activity"/>
    <property type="evidence" value="ECO:0007669"/>
    <property type="project" value="TreeGrafter"/>
</dbReference>
<dbReference type="InterPro" id="IPR036890">
    <property type="entry name" value="HATPase_C_sf"/>
</dbReference>
<sequence>MAGAQSVRRSKENDSRGINSKRAARRRAVLRTVHDVREQLNTTNGYRPSFQHELTMMYAKNRTSASLAIPLLLLIVGAVSTLWATPLHTLSWIAAAFVAHLVMLMLARKFEDLPQEDLDLSSWKRRFFVGDLFSGIIWASILLLPTQKDVAYLAEFHFAIMLIVVAVSTMLCFTLPASTWAGTLPISAVVIGTAVLNAENMDMTLSLLAVGSMFFFLMLANRLYRSTLAMLNFRMEKDFLIAELEQAKAISDESRRQAEEANTAKSRFLATMSHELRTPLNAILGFSEIMQNEVLGPLPNDKYREYVGDINSSGSHLLNLINEILDLSRIEAGRYKLNEEAVTLSYVAEDCENLLRLRARNKDVTIRLELDLNLPKLWADERAMRQVMLNLLTNAVKFTPPGGEITLLVKPTEDGGQYIQVKDTGPGIPEDEIPTVLSAFGQGSLAIQSAEDGSGLGLSIVQALVQMHDGEFDLKSTLRVGTTVTATFPPSRVMDVLPIHQDRNQGRIQLKRAI</sequence>
<dbReference type="FunFam" id="1.10.287.130:FF:000038">
    <property type="entry name" value="Sensory transduction histidine kinase"/>
    <property type="match status" value="1"/>
</dbReference>
<keyword evidence="7 14" id="KW-0418">Kinase</keyword>
<dbReference type="SUPFAM" id="SSF55874">
    <property type="entry name" value="ATPase domain of HSP90 chaperone/DNA topoisomerase II/histidine kinase"/>
    <property type="match status" value="1"/>
</dbReference>
<keyword evidence="5" id="KW-0808">Transferase</keyword>
<dbReference type="SUPFAM" id="SSF47384">
    <property type="entry name" value="Homodimeric domain of signal transducing histidine kinase"/>
    <property type="match status" value="1"/>
</dbReference>
<evidence type="ECO:0000256" key="8">
    <source>
        <dbReference type="ARBA" id="ARBA00022840"/>
    </source>
</evidence>
<protein>
    <recommendedName>
        <fullName evidence="3">histidine kinase</fullName>
        <ecNumber evidence="3">2.7.13.3</ecNumber>
    </recommendedName>
</protein>
<dbReference type="Proteomes" id="UP000219439">
    <property type="component" value="Unassembled WGS sequence"/>
</dbReference>
<evidence type="ECO:0000256" key="2">
    <source>
        <dbReference type="ARBA" id="ARBA00004370"/>
    </source>
</evidence>
<dbReference type="InterPro" id="IPR005467">
    <property type="entry name" value="His_kinase_dom"/>
</dbReference>
<evidence type="ECO:0000256" key="4">
    <source>
        <dbReference type="ARBA" id="ARBA00022553"/>
    </source>
</evidence>
<evidence type="ECO:0000313" key="15">
    <source>
        <dbReference type="Proteomes" id="UP000219439"/>
    </source>
</evidence>
<keyword evidence="10 12" id="KW-0472">Membrane</keyword>
<comment type="subcellular location">
    <subcellularLocation>
        <location evidence="2">Membrane</location>
    </subcellularLocation>
</comment>
<keyword evidence="15" id="KW-1185">Reference proteome</keyword>
<dbReference type="PRINTS" id="PR00344">
    <property type="entry name" value="BCTRLSENSOR"/>
</dbReference>
<keyword evidence="8" id="KW-0067">ATP-binding</keyword>
<dbReference type="RefSeq" id="WP_097152061.1">
    <property type="nucleotide sequence ID" value="NZ_OBEL01000001.1"/>
</dbReference>
<dbReference type="PANTHER" id="PTHR43047:SF72">
    <property type="entry name" value="OSMOSENSING HISTIDINE PROTEIN KINASE SLN1"/>
    <property type="match status" value="1"/>
</dbReference>
<dbReference type="Pfam" id="PF02518">
    <property type="entry name" value="HATPase_c"/>
    <property type="match status" value="1"/>
</dbReference>
<feature type="transmembrane region" description="Helical" evidence="12">
    <location>
        <begin position="180"/>
        <end position="198"/>
    </location>
</feature>
<evidence type="ECO:0000256" key="12">
    <source>
        <dbReference type="SAM" id="Phobius"/>
    </source>
</evidence>
<dbReference type="InterPro" id="IPR004358">
    <property type="entry name" value="Sig_transdc_His_kin-like_C"/>
</dbReference>
<dbReference type="SMART" id="SM00387">
    <property type="entry name" value="HATPase_c"/>
    <property type="match status" value="1"/>
</dbReference>
<feature type="transmembrane region" description="Helical" evidence="12">
    <location>
        <begin position="65"/>
        <end position="84"/>
    </location>
</feature>
<evidence type="ECO:0000256" key="3">
    <source>
        <dbReference type="ARBA" id="ARBA00012438"/>
    </source>
</evidence>
<proteinExistence type="predicted"/>
<evidence type="ECO:0000259" key="13">
    <source>
        <dbReference type="PROSITE" id="PS50109"/>
    </source>
</evidence>
<dbReference type="PANTHER" id="PTHR43047">
    <property type="entry name" value="TWO-COMPONENT HISTIDINE PROTEIN KINASE"/>
    <property type="match status" value="1"/>
</dbReference>
<dbReference type="Gene3D" id="3.30.565.10">
    <property type="entry name" value="Histidine kinase-like ATPase, C-terminal domain"/>
    <property type="match status" value="1"/>
</dbReference>
<evidence type="ECO:0000256" key="5">
    <source>
        <dbReference type="ARBA" id="ARBA00022679"/>
    </source>
</evidence>
<dbReference type="InterPro" id="IPR003594">
    <property type="entry name" value="HATPase_dom"/>
</dbReference>
<dbReference type="OrthoDB" id="9813151at2"/>
<keyword evidence="12" id="KW-1133">Transmembrane helix</keyword>
<dbReference type="PROSITE" id="PS50109">
    <property type="entry name" value="HIS_KIN"/>
    <property type="match status" value="1"/>
</dbReference>
<feature type="transmembrane region" description="Helical" evidence="12">
    <location>
        <begin position="150"/>
        <end position="173"/>
    </location>
</feature>
<name>A0A285NHW8_9HYPH</name>
<keyword evidence="9" id="KW-0902">Two-component regulatory system</keyword>
<keyword evidence="12" id="KW-0812">Transmembrane</keyword>
<dbReference type="GO" id="GO:0000155">
    <property type="term" value="F:phosphorelay sensor kinase activity"/>
    <property type="evidence" value="ECO:0007669"/>
    <property type="project" value="InterPro"/>
</dbReference>
<evidence type="ECO:0000256" key="1">
    <source>
        <dbReference type="ARBA" id="ARBA00000085"/>
    </source>
</evidence>
<keyword evidence="6" id="KW-0547">Nucleotide-binding</keyword>
<dbReference type="Pfam" id="PF00512">
    <property type="entry name" value="HisKA"/>
    <property type="match status" value="1"/>
</dbReference>
<evidence type="ECO:0000256" key="7">
    <source>
        <dbReference type="ARBA" id="ARBA00022777"/>
    </source>
</evidence>